<dbReference type="EMBL" id="CCBP010000044">
    <property type="protein sequence ID" value="CDO69476.1"/>
    <property type="molecule type" value="Genomic_DNA"/>
</dbReference>
<name>A0A060S5L1_PYCCI</name>
<sequence length="124" mass="13212">MLPITSYDSPYAVILGRCLHSYGTLSIGARHKLGSLANCNVVGKAGDLETLVPTSAAELSSRAHCVCTWPSGLLMTLEDHRRPLARSDSALPVTGSERCAVNPKALMRTTPSHTLGDEPSKKLI</sequence>
<protein>
    <submittedName>
        <fullName evidence="1">Uncharacterized protein</fullName>
    </submittedName>
</protein>
<organism evidence="1 2">
    <name type="scientific">Pycnoporus cinnabarinus</name>
    <name type="common">Cinnabar-red polypore</name>
    <name type="synonym">Trametes cinnabarina</name>
    <dbReference type="NCBI Taxonomy" id="5643"/>
    <lineage>
        <taxon>Eukaryota</taxon>
        <taxon>Fungi</taxon>
        <taxon>Dikarya</taxon>
        <taxon>Basidiomycota</taxon>
        <taxon>Agaricomycotina</taxon>
        <taxon>Agaricomycetes</taxon>
        <taxon>Polyporales</taxon>
        <taxon>Polyporaceae</taxon>
        <taxon>Trametes</taxon>
    </lineage>
</organism>
<gene>
    <name evidence="1" type="ORF">BN946_scf184817.g36</name>
</gene>
<evidence type="ECO:0000313" key="1">
    <source>
        <dbReference type="EMBL" id="CDO69476.1"/>
    </source>
</evidence>
<dbReference type="Proteomes" id="UP000029665">
    <property type="component" value="Unassembled WGS sequence"/>
</dbReference>
<proteinExistence type="predicted"/>
<reference evidence="1" key="1">
    <citation type="submission" date="2014-01" db="EMBL/GenBank/DDBJ databases">
        <title>The genome of the white-rot fungus Pycnoporus cinnabarinus: a basidiomycete model with a versatile arsenal for lignocellulosic biomass breakdown.</title>
        <authorList>
            <person name="Levasseur A."/>
            <person name="Lomascolo A."/>
            <person name="Ruiz-Duenas F.J."/>
            <person name="Uzan E."/>
            <person name="Piumi F."/>
            <person name="Kues U."/>
            <person name="Ram A.F.J."/>
            <person name="Murat C."/>
            <person name="Haon M."/>
            <person name="Benoit I."/>
            <person name="Arfi Y."/>
            <person name="Chevret D."/>
            <person name="Drula E."/>
            <person name="Kwon M.J."/>
            <person name="Gouret P."/>
            <person name="Lesage-Meessen L."/>
            <person name="Lombard V."/>
            <person name="Mariette J."/>
            <person name="Noirot C."/>
            <person name="Park J."/>
            <person name="Patyshakuliyeva A."/>
            <person name="Wieneger R.A.B."/>
            <person name="Wosten H.A.B."/>
            <person name="Martin F."/>
            <person name="Coutinho P.M."/>
            <person name="de Vries R."/>
            <person name="Martinez A.T."/>
            <person name="Klopp C."/>
            <person name="Pontarotti P."/>
            <person name="Henrissat B."/>
            <person name="Record E."/>
        </authorList>
    </citation>
    <scope>NUCLEOTIDE SEQUENCE [LARGE SCALE GENOMIC DNA]</scope>
    <source>
        <strain evidence="1">BRFM137</strain>
    </source>
</reference>
<dbReference type="HOGENOM" id="CLU_2005049_0_0_1"/>
<dbReference type="AlphaFoldDB" id="A0A060S5L1"/>
<accession>A0A060S5L1</accession>
<comment type="caution">
    <text evidence="1">The sequence shown here is derived from an EMBL/GenBank/DDBJ whole genome shotgun (WGS) entry which is preliminary data.</text>
</comment>
<evidence type="ECO:0000313" key="2">
    <source>
        <dbReference type="Proteomes" id="UP000029665"/>
    </source>
</evidence>
<keyword evidence="2" id="KW-1185">Reference proteome</keyword>